<gene>
    <name evidence="1" type="primary">AVEN_58161_1</name>
    <name evidence="1" type="ORF">TNIN_11531</name>
</gene>
<dbReference type="AlphaFoldDB" id="A0A8X6X259"/>
<dbReference type="OrthoDB" id="6429839at2759"/>
<dbReference type="EMBL" id="BMAV01004913">
    <property type="protein sequence ID" value="GFY45549.1"/>
    <property type="molecule type" value="Genomic_DNA"/>
</dbReference>
<comment type="caution">
    <text evidence="1">The sequence shown here is derived from an EMBL/GenBank/DDBJ whole genome shotgun (WGS) entry which is preliminary data.</text>
</comment>
<name>A0A8X6X259_9ARAC</name>
<keyword evidence="2" id="KW-1185">Reference proteome</keyword>
<sequence>MNNLTSLNFFISANALEIIFETVIDVWNYMVFKYNMPISSISIENLNLDFNKEEPNLVVVQETLKITNNLIDFSDGNSKKTNHLTLFDDLSEETTSVTSDLLTPDLSIEKLEPTSFKSVEFTRESSFEIKNASDNCRESKPEYSFEPPQSFSPEKIFFNIGESNNTNNLLNRLDFKNICQPTSLLEIPSPEQNKESKAVQTDNQETNIVNESSQQEKSLVSDIGNNASLITTYTSHERGKSQVNSSCFSSAINAAISDLKEKEHGVSFENEPISFCNICNSMVAQSENLSKDNKKGSILLNDKDPVPKKVQFREETETFLYEPMRCVHHPCVVLKSPLSTKGFEEGNQNCKTTFTLEATVEENYHSYVVREDGEEIEEMLENPNILETM</sequence>
<organism evidence="1 2">
    <name type="scientific">Trichonephila inaurata madagascariensis</name>
    <dbReference type="NCBI Taxonomy" id="2747483"/>
    <lineage>
        <taxon>Eukaryota</taxon>
        <taxon>Metazoa</taxon>
        <taxon>Ecdysozoa</taxon>
        <taxon>Arthropoda</taxon>
        <taxon>Chelicerata</taxon>
        <taxon>Arachnida</taxon>
        <taxon>Araneae</taxon>
        <taxon>Araneomorphae</taxon>
        <taxon>Entelegynae</taxon>
        <taxon>Araneoidea</taxon>
        <taxon>Nephilidae</taxon>
        <taxon>Trichonephila</taxon>
        <taxon>Trichonephila inaurata</taxon>
    </lineage>
</organism>
<evidence type="ECO:0000313" key="1">
    <source>
        <dbReference type="EMBL" id="GFY45549.1"/>
    </source>
</evidence>
<accession>A0A8X6X259</accession>
<reference evidence="1" key="1">
    <citation type="submission" date="2020-08" db="EMBL/GenBank/DDBJ databases">
        <title>Multicomponent nature underlies the extraordinary mechanical properties of spider dragline silk.</title>
        <authorList>
            <person name="Kono N."/>
            <person name="Nakamura H."/>
            <person name="Mori M."/>
            <person name="Yoshida Y."/>
            <person name="Ohtoshi R."/>
            <person name="Malay A.D."/>
            <person name="Moran D.A.P."/>
            <person name="Tomita M."/>
            <person name="Numata K."/>
            <person name="Arakawa K."/>
        </authorList>
    </citation>
    <scope>NUCLEOTIDE SEQUENCE</scope>
</reference>
<dbReference type="Proteomes" id="UP000886998">
    <property type="component" value="Unassembled WGS sequence"/>
</dbReference>
<proteinExistence type="predicted"/>
<protein>
    <submittedName>
        <fullName evidence="1">Uncharacterized protein</fullName>
    </submittedName>
</protein>
<evidence type="ECO:0000313" key="2">
    <source>
        <dbReference type="Proteomes" id="UP000886998"/>
    </source>
</evidence>